<feature type="binding site" evidence="3">
    <location>
        <position position="415"/>
    </location>
    <ligand>
        <name>Zn(2+)</name>
        <dbReference type="ChEBI" id="CHEBI:29105"/>
        <label>2</label>
    </ligand>
</feature>
<dbReference type="PRINTS" id="PR00113">
    <property type="entry name" value="ALKPHPHTASE"/>
</dbReference>
<name>A0AAE3SFK6_9BACT</name>
<dbReference type="Gene3D" id="3.40.720.10">
    <property type="entry name" value="Alkaline Phosphatase, subunit A"/>
    <property type="match status" value="1"/>
</dbReference>
<dbReference type="PANTHER" id="PTHR11596:SF5">
    <property type="entry name" value="ALKALINE PHOSPHATASE"/>
    <property type="match status" value="1"/>
</dbReference>
<dbReference type="InterPro" id="IPR017850">
    <property type="entry name" value="Alkaline_phosphatase_core_sf"/>
</dbReference>
<accession>A0AAE3SFK6</accession>
<dbReference type="RefSeq" id="WP_301189854.1">
    <property type="nucleotide sequence ID" value="NZ_JAPDPJ010000012.1"/>
</dbReference>
<comment type="cofactor">
    <cofactor evidence="3">
        <name>Zn(2+)</name>
        <dbReference type="ChEBI" id="CHEBI:29105"/>
    </cofactor>
    <text evidence="3">Binds 2 Zn(2+) ions.</text>
</comment>
<dbReference type="AlphaFoldDB" id="A0AAE3SFK6"/>
<dbReference type="CDD" id="cd16012">
    <property type="entry name" value="ALP"/>
    <property type="match status" value="1"/>
</dbReference>
<feature type="binding site" evidence="3">
    <location>
        <position position="367"/>
    </location>
    <ligand>
        <name>Mg(2+)</name>
        <dbReference type="ChEBI" id="CHEBI:18420"/>
    </ligand>
</feature>
<sequence>MIHINKKQIIYFFTGCMAIFFMACNSKIEKEQEQEQELHNSLIGYESKYWYKRSLAHVLLNRMESEKNQVLWGTTYHTAAPVPLGSVGPAKYTRKLQGIIQNDSLGRVLKSAVSDGINVVLVIGDGMGNMHMALPIYKRYAENNKKQTYFEKIMSEGSCGYMHTGTARGVVTGSAASGTAIASGTKTMMNMVGVDPNGNPLLSALDCAKQSGYYTAVVSDAGITDATPAAFYAHSVNRDLESDIALQLAQSNKVDLILGGGAGQFIPQNSSFSDYYTGTDYPEFTSSRNDNLNLFKIFEEQGYQLCFTVQELKNCSANRIVGLFDGGGLKPAVEYRANQTFPTISQLADKAMKVTSRQKQPSFTMIECARIDWEAHDNDMVSVYKAVEEMNNILEVAYARYHKDPKHTLLIFTADHETGGLEIAYKDVEKDQGESFQLPSGDTYTNHTYPLFYEQFLKELEGQDKTISSILSISENAAELQNNLLKHAGIKLNTEEAEMLFYAKHDYKKYKLE</sequence>
<gene>
    <name evidence="5" type="ORF">OM075_07410</name>
</gene>
<feature type="binding site" evidence="3">
    <location>
        <position position="125"/>
    </location>
    <ligand>
        <name>Mg(2+)</name>
        <dbReference type="ChEBI" id="CHEBI:18420"/>
    </ligand>
</feature>
<keyword evidence="3" id="KW-0862">Zinc</keyword>
<dbReference type="GO" id="GO:0046872">
    <property type="term" value="F:metal ion binding"/>
    <property type="evidence" value="ECO:0007669"/>
    <property type="project" value="UniProtKB-KW"/>
</dbReference>
<dbReference type="Pfam" id="PF00245">
    <property type="entry name" value="Alk_phosphatase"/>
    <property type="match status" value="1"/>
</dbReference>
<keyword evidence="5" id="KW-0378">Hydrolase</keyword>
<evidence type="ECO:0000313" key="6">
    <source>
        <dbReference type="Proteomes" id="UP001209229"/>
    </source>
</evidence>
<feature type="binding site" evidence="3">
    <location>
        <position position="372"/>
    </location>
    <ligand>
        <name>Zn(2+)</name>
        <dbReference type="ChEBI" id="CHEBI:29105"/>
        <label>2</label>
    </ligand>
</feature>
<comment type="cofactor">
    <cofactor evidence="3">
        <name>Mg(2+)</name>
        <dbReference type="ChEBI" id="CHEBI:18420"/>
    </cofactor>
    <text evidence="3">Binds 1 Mg(2+) ion.</text>
</comment>
<dbReference type="EMBL" id="JAPDPJ010000012">
    <property type="protein sequence ID" value="MCW3786288.1"/>
    <property type="molecule type" value="Genomic_DNA"/>
</dbReference>
<dbReference type="InterPro" id="IPR042085">
    <property type="entry name" value="Ap_crown"/>
</dbReference>
<comment type="similarity">
    <text evidence="4">Belongs to the alkaline phosphatase family.</text>
</comment>
<evidence type="ECO:0000256" key="1">
    <source>
        <dbReference type="ARBA" id="ARBA00022553"/>
    </source>
</evidence>
<evidence type="ECO:0000256" key="3">
    <source>
        <dbReference type="PIRSR" id="PIRSR601952-2"/>
    </source>
</evidence>
<feature type="binding site" evidence="3">
    <location>
        <position position="225"/>
    </location>
    <ligand>
        <name>Mg(2+)</name>
        <dbReference type="ChEBI" id="CHEBI:18420"/>
    </ligand>
</feature>
<evidence type="ECO:0000313" key="5">
    <source>
        <dbReference type="EMBL" id="MCW3786288.1"/>
    </source>
</evidence>
<feature type="active site" description="Phosphoserine intermediate" evidence="2">
    <location>
        <position position="174"/>
    </location>
</feature>
<dbReference type="SMART" id="SM00098">
    <property type="entry name" value="alkPPc"/>
    <property type="match status" value="1"/>
</dbReference>
<dbReference type="InterPro" id="IPR001952">
    <property type="entry name" value="Alkaline_phosphatase"/>
</dbReference>
<dbReference type="PROSITE" id="PS51257">
    <property type="entry name" value="PROKAR_LIPOPROTEIN"/>
    <property type="match status" value="1"/>
</dbReference>
<evidence type="ECO:0000256" key="2">
    <source>
        <dbReference type="PIRSR" id="PIRSR601952-1"/>
    </source>
</evidence>
<dbReference type="PANTHER" id="PTHR11596">
    <property type="entry name" value="ALKALINE PHOSPHATASE"/>
    <property type="match status" value="1"/>
</dbReference>
<dbReference type="Proteomes" id="UP001209229">
    <property type="component" value="Unassembled WGS sequence"/>
</dbReference>
<keyword evidence="1" id="KW-0597">Phosphoprotein</keyword>
<organism evidence="5 6">
    <name type="scientific">Plebeiibacterium sediminum</name>
    <dbReference type="NCBI Taxonomy" id="2992112"/>
    <lineage>
        <taxon>Bacteria</taxon>
        <taxon>Pseudomonadati</taxon>
        <taxon>Bacteroidota</taxon>
        <taxon>Bacteroidia</taxon>
        <taxon>Marinilabiliales</taxon>
        <taxon>Marinilabiliaceae</taxon>
        <taxon>Plebeiibacterium</taxon>
    </lineage>
</organism>
<proteinExistence type="inferred from homology"/>
<reference evidence="5" key="1">
    <citation type="submission" date="2022-10" db="EMBL/GenBank/DDBJ databases">
        <authorList>
            <person name="Yu W.X."/>
        </authorList>
    </citation>
    <scope>NUCLEOTIDE SEQUENCE</scope>
    <source>
        <strain evidence="5">AAT</strain>
    </source>
</reference>
<keyword evidence="3" id="KW-0460">Magnesium</keyword>
<keyword evidence="6" id="KW-1185">Reference proteome</keyword>
<feature type="binding site" evidence="3">
    <location>
        <position position="125"/>
    </location>
    <ligand>
        <name>Zn(2+)</name>
        <dbReference type="ChEBI" id="CHEBI:29105"/>
        <label>2</label>
    </ligand>
</feature>
<keyword evidence="3" id="KW-0479">Metal-binding</keyword>
<evidence type="ECO:0000256" key="4">
    <source>
        <dbReference type="RuleBase" id="RU003946"/>
    </source>
</evidence>
<protein>
    <submittedName>
        <fullName evidence="5">Alkaline phosphatase</fullName>
        <ecNumber evidence="5">3.1.3.1</ecNumber>
    </submittedName>
</protein>
<feature type="binding site" evidence="3">
    <location>
        <position position="376"/>
    </location>
    <ligand>
        <name>Zn(2+)</name>
        <dbReference type="ChEBI" id="CHEBI:29105"/>
        <label>2</label>
    </ligand>
</feature>
<dbReference type="SUPFAM" id="SSF53649">
    <property type="entry name" value="Alkaline phosphatase-like"/>
    <property type="match status" value="1"/>
</dbReference>
<dbReference type="GO" id="GO:0004035">
    <property type="term" value="F:alkaline phosphatase activity"/>
    <property type="evidence" value="ECO:0007669"/>
    <property type="project" value="UniProtKB-EC"/>
</dbReference>
<comment type="caution">
    <text evidence="5">The sequence shown here is derived from an EMBL/GenBank/DDBJ whole genome shotgun (WGS) entry which is preliminary data.</text>
</comment>
<feature type="binding site" evidence="3">
    <location>
        <position position="227"/>
    </location>
    <ligand>
        <name>Mg(2+)</name>
        <dbReference type="ChEBI" id="CHEBI:18420"/>
    </ligand>
</feature>
<dbReference type="EC" id="3.1.3.1" evidence="5"/>
<feature type="binding site" evidence="3">
    <location>
        <position position="416"/>
    </location>
    <ligand>
        <name>Zn(2+)</name>
        <dbReference type="ChEBI" id="CHEBI:29105"/>
        <label>2</label>
    </ligand>
</feature>
<dbReference type="Gene3D" id="1.10.1200.140">
    <property type="entry name" value="Alkaline phosphatase, crown domain"/>
    <property type="match status" value="1"/>
</dbReference>